<name>A0A1F5E3E6_9BACT</name>
<gene>
    <name evidence="1" type="ORF">A2160_01125</name>
</gene>
<dbReference type="Proteomes" id="UP000177006">
    <property type="component" value="Unassembled WGS sequence"/>
</dbReference>
<evidence type="ECO:0000313" key="2">
    <source>
        <dbReference type="Proteomes" id="UP000177006"/>
    </source>
</evidence>
<organism evidence="1 2">
    <name type="scientific">Candidatus Beckwithbacteria bacterium RBG_13_42_9</name>
    <dbReference type="NCBI Taxonomy" id="1797457"/>
    <lineage>
        <taxon>Bacteria</taxon>
        <taxon>Candidatus Beckwithiibacteriota</taxon>
    </lineage>
</organism>
<proteinExistence type="predicted"/>
<dbReference type="EMBL" id="MEZK01000029">
    <property type="protein sequence ID" value="OGD61949.1"/>
    <property type="molecule type" value="Genomic_DNA"/>
</dbReference>
<evidence type="ECO:0000313" key="1">
    <source>
        <dbReference type="EMBL" id="OGD61949.1"/>
    </source>
</evidence>
<reference evidence="1 2" key="1">
    <citation type="journal article" date="2016" name="Nat. Commun.">
        <title>Thousands of microbial genomes shed light on interconnected biogeochemical processes in an aquifer system.</title>
        <authorList>
            <person name="Anantharaman K."/>
            <person name="Brown C.T."/>
            <person name="Hug L.A."/>
            <person name="Sharon I."/>
            <person name="Castelle C.J."/>
            <person name="Probst A.J."/>
            <person name="Thomas B.C."/>
            <person name="Singh A."/>
            <person name="Wilkins M.J."/>
            <person name="Karaoz U."/>
            <person name="Brodie E.L."/>
            <person name="Williams K.H."/>
            <person name="Hubbard S.S."/>
            <person name="Banfield J.F."/>
        </authorList>
    </citation>
    <scope>NUCLEOTIDE SEQUENCE [LARGE SCALE GENOMIC DNA]</scope>
</reference>
<dbReference type="AlphaFoldDB" id="A0A1F5E3E6"/>
<dbReference type="STRING" id="1797457.A2160_01125"/>
<protein>
    <submittedName>
        <fullName evidence="1">Uncharacterized protein</fullName>
    </submittedName>
</protein>
<comment type="caution">
    <text evidence="1">The sequence shown here is derived from an EMBL/GenBank/DDBJ whole genome shotgun (WGS) entry which is preliminary data.</text>
</comment>
<sequence>MLLRDLDFCFHHHSELTVDGDNWWFEGETHALEGAGTGGANFQIWVHVHSSSPSLSVAEKLLKKILRPFYSQRSLWLNPVTLLLASKNQIKMDF</sequence>
<accession>A0A1F5E3E6</accession>